<dbReference type="SUPFAM" id="SSF51338">
    <property type="entry name" value="Composite domain of metallo-dependent hydrolases"/>
    <property type="match status" value="1"/>
</dbReference>
<evidence type="ECO:0000256" key="6">
    <source>
        <dbReference type="PIRSR" id="PIRSR038994-1"/>
    </source>
</evidence>
<evidence type="ECO:0000256" key="5">
    <source>
        <dbReference type="PIRNR" id="PIRNR038994"/>
    </source>
</evidence>
<dbReference type="InterPro" id="IPR032466">
    <property type="entry name" value="Metal_Hydrolase"/>
</dbReference>
<dbReference type="PANTHER" id="PTHR11113:SF14">
    <property type="entry name" value="N-ACETYLGLUCOSAMINE-6-PHOSPHATE DEACETYLASE"/>
    <property type="match status" value="1"/>
</dbReference>
<feature type="binding site" evidence="7">
    <location>
        <position position="255"/>
    </location>
    <ligand>
        <name>substrate</name>
    </ligand>
</feature>
<dbReference type="PIRSF" id="PIRSF038994">
    <property type="entry name" value="NagA"/>
    <property type="match status" value="1"/>
</dbReference>
<feature type="binding site" evidence="8">
    <location>
        <position position="134"/>
    </location>
    <ligand>
        <name>Zn(2+)</name>
        <dbReference type="ChEBI" id="CHEBI:29105"/>
    </ligand>
</feature>
<sequence length="388" mass="39557">MTEANSTRFLTGARIFDGDSFHDGCALRIDAGVLAGIIPEADLPQGGDAVERVTGVLAPAFVDLQINGAGGHQIGPETRLQDLANICAIHRGHGCAGVLPTLITDRAEVTARVIEAGIAAAASGVPGFLGLHLEGPHLDPRRKGAHDPALIRPMDGDDLSRLCAAAAALPALMVTLAPESATPEQIAALTRAGAVVSLGHSDCSHDTAQAAIAAGARCATHLFNAMSQLGNREPGLVGAVLGGDIAAGVIADGIHVHPETLRLALTLRPGGMFLVTDCMAFAGTDLTEILLNGRPIRRHAGRLEIADGSLAGADLTMAQAIGVLTGQVGINPARALAMSSRIPAEVIGAALGRIAPGRAAELVLLNPQDWSLSRVWSGMGWAVPAAGP</sequence>
<evidence type="ECO:0000259" key="9">
    <source>
        <dbReference type="Pfam" id="PF01979"/>
    </source>
</evidence>
<keyword evidence="4 5" id="KW-0119">Carbohydrate metabolism</keyword>
<feature type="active site" description="Proton donor/acceptor" evidence="6">
    <location>
        <position position="277"/>
    </location>
</feature>
<evidence type="ECO:0000256" key="2">
    <source>
        <dbReference type="ARBA" id="ARBA00022723"/>
    </source>
</evidence>
<accession>A0A8K0Y0S5</accession>
<feature type="binding site" evidence="7">
    <location>
        <position position="232"/>
    </location>
    <ligand>
        <name>substrate</name>
    </ligand>
</feature>
<dbReference type="SUPFAM" id="SSF51556">
    <property type="entry name" value="Metallo-dependent hydrolases"/>
    <property type="match status" value="1"/>
</dbReference>
<feature type="domain" description="Amidohydrolase-related" evidence="9">
    <location>
        <begin position="57"/>
        <end position="366"/>
    </location>
</feature>
<dbReference type="NCBIfam" id="TIGR00221">
    <property type="entry name" value="nagA"/>
    <property type="match status" value="1"/>
</dbReference>
<dbReference type="EC" id="3.5.1.25" evidence="10"/>
<comment type="cofactor">
    <cofactor evidence="8">
        <name>a divalent metal cation</name>
        <dbReference type="ChEBI" id="CHEBI:60240"/>
    </cofactor>
    <text evidence="8">Binds 1 divalent metal cation per subunit.</text>
</comment>
<gene>
    <name evidence="10" type="primary">nagA</name>
    <name evidence="10" type="ORF">JL811_14970</name>
</gene>
<evidence type="ECO:0000256" key="3">
    <source>
        <dbReference type="ARBA" id="ARBA00022801"/>
    </source>
</evidence>
<feature type="binding site" evidence="8">
    <location>
        <position position="200"/>
    </location>
    <ligand>
        <name>Zn(2+)</name>
        <dbReference type="ChEBI" id="CHEBI:29105"/>
    </ligand>
</feature>
<evidence type="ECO:0000256" key="1">
    <source>
        <dbReference type="ARBA" id="ARBA00010716"/>
    </source>
</evidence>
<name>A0A8K0Y0S5_9RHOB</name>
<dbReference type="AlphaFoldDB" id="A0A8K0Y0S5"/>
<comment type="caution">
    <text evidence="10">The sequence shown here is derived from an EMBL/GenBank/DDBJ whole genome shotgun (WGS) entry which is preliminary data.</text>
</comment>
<dbReference type="GO" id="GO:0006046">
    <property type="term" value="P:N-acetylglucosamine catabolic process"/>
    <property type="evidence" value="ECO:0007669"/>
    <property type="project" value="TreeGrafter"/>
</dbReference>
<dbReference type="PANTHER" id="PTHR11113">
    <property type="entry name" value="N-ACETYLGLUCOSAMINE-6-PHOSPHATE DEACETYLASE"/>
    <property type="match status" value="1"/>
</dbReference>
<feature type="binding site" evidence="8">
    <location>
        <position position="221"/>
    </location>
    <ligand>
        <name>Zn(2+)</name>
        <dbReference type="ChEBI" id="CHEBI:29105"/>
    </ligand>
</feature>
<dbReference type="Pfam" id="PF01979">
    <property type="entry name" value="Amidohydro_1"/>
    <property type="match status" value="1"/>
</dbReference>
<dbReference type="InterPro" id="IPR003764">
    <property type="entry name" value="GlcNAc_6-P_deAcase"/>
</dbReference>
<dbReference type="EMBL" id="JAESVN010000006">
    <property type="protein sequence ID" value="MBL4918525.1"/>
    <property type="molecule type" value="Genomic_DNA"/>
</dbReference>
<evidence type="ECO:0000313" key="10">
    <source>
        <dbReference type="EMBL" id="MBL4918525.1"/>
    </source>
</evidence>
<dbReference type="RefSeq" id="WP_202689501.1">
    <property type="nucleotide sequence ID" value="NZ_JAESVN010000006.1"/>
</dbReference>
<keyword evidence="2 8" id="KW-0479">Metal-binding</keyword>
<keyword evidence="3 5" id="KW-0378">Hydrolase</keyword>
<dbReference type="InterPro" id="IPR011059">
    <property type="entry name" value="Metal-dep_hydrolase_composite"/>
</dbReference>
<feature type="binding site" evidence="7">
    <location>
        <begin position="224"/>
        <end position="225"/>
    </location>
    <ligand>
        <name>substrate</name>
    </ligand>
</feature>
<keyword evidence="11" id="KW-1185">Reference proteome</keyword>
<reference evidence="10" key="1">
    <citation type="submission" date="2021-01" db="EMBL/GenBank/DDBJ databases">
        <title>Tabrizicola alba sp. nov. a motile alkaliphilic bacterium isolated from a soda lake.</title>
        <authorList>
            <person name="Szuroczki S."/>
            <person name="Abbaszade G."/>
            <person name="Schumann P."/>
            <person name="Toth E."/>
        </authorList>
    </citation>
    <scope>NUCLEOTIDE SEQUENCE</scope>
    <source>
        <strain evidence="10">DMG-N-6</strain>
    </source>
</reference>
<dbReference type="Proteomes" id="UP000648908">
    <property type="component" value="Unassembled WGS sequence"/>
</dbReference>
<dbReference type="InterPro" id="IPR006680">
    <property type="entry name" value="Amidohydro-rel"/>
</dbReference>
<dbReference type="GO" id="GO:0008448">
    <property type="term" value="F:N-acetylglucosamine-6-phosphate deacetylase activity"/>
    <property type="evidence" value="ECO:0007669"/>
    <property type="project" value="UniProtKB-EC"/>
</dbReference>
<evidence type="ECO:0000256" key="4">
    <source>
        <dbReference type="ARBA" id="ARBA00023277"/>
    </source>
</evidence>
<evidence type="ECO:0000256" key="8">
    <source>
        <dbReference type="PIRSR" id="PIRSR038994-3"/>
    </source>
</evidence>
<proteinExistence type="inferred from homology"/>
<feature type="binding site" evidence="7">
    <location>
        <position position="145"/>
    </location>
    <ligand>
        <name>substrate</name>
    </ligand>
</feature>
<organism evidence="10 11">
    <name type="scientific">Szabonella alba</name>
    <dbReference type="NCBI Taxonomy" id="2804194"/>
    <lineage>
        <taxon>Bacteria</taxon>
        <taxon>Pseudomonadati</taxon>
        <taxon>Pseudomonadota</taxon>
        <taxon>Alphaproteobacteria</taxon>
        <taxon>Rhodobacterales</taxon>
        <taxon>Paracoccaceae</taxon>
        <taxon>Szabonella</taxon>
    </lineage>
</organism>
<protein>
    <submittedName>
        <fullName evidence="10">N-acetylglucosamine-6-phosphate deacetylase</fullName>
        <ecNumber evidence="10">3.5.1.25</ecNumber>
    </submittedName>
</protein>
<dbReference type="Gene3D" id="3.20.20.140">
    <property type="entry name" value="Metal-dependent hydrolases"/>
    <property type="match status" value="1"/>
</dbReference>
<dbReference type="GO" id="GO:0046872">
    <property type="term" value="F:metal ion binding"/>
    <property type="evidence" value="ECO:0007669"/>
    <property type="project" value="UniProtKB-KW"/>
</dbReference>
<feature type="binding site" evidence="7">
    <location>
        <begin position="310"/>
        <end position="312"/>
    </location>
    <ligand>
        <name>substrate</name>
    </ligand>
</feature>
<evidence type="ECO:0000313" key="11">
    <source>
        <dbReference type="Proteomes" id="UP000648908"/>
    </source>
</evidence>
<comment type="similarity">
    <text evidence="1 5">Belongs to the metallo-dependent hydrolases superfamily. NagA family.</text>
</comment>
<evidence type="ECO:0000256" key="7">
    <source>
        <dbReference type="PIRSR" id="PIRSR038994-2"/>
    </source>
</evidence>
<dbReference type="Gene3D" id="2.30.40.10">
    <property type="entry name" value="Urease, subunit C, domain 1"/>
    <property type="match status" value="1"/>
</dbReference>